<keyword evidence="10 12" id="KW-0408">Iron</keyword>
<dbReference type="GO" id="GO:0009055">
    <property type="term" value="F:electron transfer activity"/>
    <property type="evidence" value="ECO:0007669"/>
    <property type="project" value="TreeGrafter"/>
</dbReference>
<organism evidence="18 19">
    <name type="scientific">Methylomarinum roseum</name>
    <dbReference type="NCBI Taxonomy" id="3067653"/>
    <lineage>
        <taxon>Bacteria</taxon>
        <taxon>Pseudomonadati</taxon>
        <taxon>Pseudomonadota</taxon>
        <taxon>Gammaproteobacteria</taxon>
        <taxon>Methylococcales</taxon>
        <taxon>Methylococcaceae</taxon>
        <taxon>Methylomarinum</taxon>
    </lineage>
</organism>
<dbReference type="GO" id="GO:0046872">
    <property type="term" value="F:metal ion binding"/>
    <property type="evidence" value="ECO:0007669"/>
    <property type="project" value="UniProtKB-KW"/>
</dbReference>
<evidence type="ECO:0000256" key="12">
    <source>
        <dbReference type="PIRNR" id="PIRNR000013"/>
    </source>
</evidence>
<gene>
    <name evidence="18" type="ORF">Q9L42_004735</name>
</gene>
<comment type="cofactor">
    <cofactor evidence="13">
        <name>heme</name>
        <dbReference type="ChEBI" id="CHEBI:30413"/>
    </cofactor>
    <text evidence="13">Binds 4 heme groups per subunit.</text>
</comment>
<dbReference type="PANTHER" id="PTHR30333">
    <property type="entry name" value="CYTOCHROME C-TYPE PROTEIN"/>
    <property type="match status" value="1"/>
</dbReference>
<keyword evidence="6 16" id="KW-0812">Transmembrane</keyword>
<protein>
    <recommendedName>
        <fullName evidence="12">Cytochrome c-type protein</fullName>
    </recommendedName>
</protein>
<feature type="binding site" description="covalent" evidence="13">
    <location>
        <position position="139"/>
    </location>
    <ligand>
        <name>heme</name>
        <dbReference type="ChEBI" id="CHEBI:30413"/>
        <label>4</label>
    </ligand>
</feature>
<dbReference type="GO" id="GO:0020037">
    <property type="term" value="F:heme binding"/>
    <property type="evidence" value="ECO:0007669"/>
    <property type="project" value="InterPro"/>
</dbReference>
<dbReference type="Proteomes" id="UP001225378">
    <property type="component" value="Chromosome"/>
</dbReference>
<feature type="binding site" description="axial binding residue" evidence="14">
    <location>
        <position position="83"/>
    </location>
    <ligand>
        <name>heme</name>
        <dbReference type="ChEBI" id="CHEBI:30413"/>
        <label>2</label>
    </ligand>
    <ligandPart>
        <name>Fe</name>
        <dbReference type="ChEBI" id="CHEBI:18248"/>
    </ligandPart>
</feature>
<feature type="binding site" description="covalent" evidence="13">
    <location>
        <position position="52"/>
    </location>
    <ligand>
        <name>heme</name>
        <dbReference type="ChEBI" id="CHEBI:30413"/>
        <label>1</label>
    </ligand>
</feature>
<dbReference type="InterPro" id="IPR005126">
    <property type="entry name" value="NapC/NirT_cyt_c_N"/>
</dbReference>
<feature type="transmembrane region" description="Helical" evidence="16">
    <location>
        <begin position="20"/>
        <end position="40"/>
    </location>
</feature>
<proteinExistence type="inferred from homology"/>
<feature type="domain" description="NapC/NirT cytochrome c N-terminal" evidence="17">
    <location>
        <begin position="19"/>
        <end position="182"/>
    </location>
</feature>
<evidence type="ECO:0000256" key="4">
    <source>
        <dbReference type="ARBA" id="ARBA00022475"/>
    </source>
</evidence>
<evidence type="ECO:0000256" key="15">
    <source>
        <dbReference type="SAM" id="MobiDB-lite"/>
    </source>
</evidence>
<feature type="binding site" description="covalent" evidence="13">
    <location>
        <position position="174"/>
    </location>
    <ligand>
        <name>heme</name>
        <dbReference type="ChEBI" id="CHEBI:30413"/>
        <label>4</label>
    </ligand>
</feature>
<dbReference type="EMBL" id="CP157743">
    <property type="protein sequence ID" value="XBS21435.1"/>
    <property type="molecule type" value="Genomic_DNA"/>
</dbReference>
<comment type="PTM">
    <text evidence="12">Binds 4 heme groups per subunit.</text>
</comment>
<comment type="similarity">
    <text evidence="2">Belongs to the NapC/NirT/NrfH family.</text>
</comment>
<dbReference type="RefSeq" id="WP_305909574.1">
    <property type="nucleotide sequence ID" value="NZ_CP157743.1"/>
</dbReference>
<evidence type="ECO:0000256" key="16">
    <source>
        <dbReference type="SAM" id="Phobius"/>
    </source>
</evidence>
<dbReference type="SUPFAM" id="SSF48695">
    <property type="entry name" value="Multiheme cytochromes"/>
    <property type="match status" value="1"/>
</dbReference>
<keyword evidence="4" id="KW-1003">Cell membrane</keyword>
<keyword evidence="9 16" id="KW-1133">Transmembrane helix</keyword>
<dbReference type="AlphaFoldDB" id="A0AAU7NWS7"/>
<feature type="binding site" description="covalent" evidence="13">
    <location>
        <position position="171"/>
    </location>
    <ligand>
        <name>heme</name>
        <dbReference type="ChEBI" id="CHEBI:30413"/>
        <label>4</label>
    </ligand>
</feature>
<evidence type="ECO:0000256" key="11">
    <source>
        <dbReference type="ARBA" id="ARBA00023136"/>
    </source>
</evidence>
<dbReference type="GO" id="GO:0005886">
    <property type="term" value="C:plasma membrane"/>
    <property type="evidence" value="ECO:0007669"/>
    <property type="project" value="UniProtKB-SubCell"/>
</dbReference>
<evidence type="ECO:0000256" key="2">
    <source>
        <dbReference type="ARBA" id="ARBA00007395"/>
    </source>
</evidence>
<evidence type="ECO:0000256" key="3">
    <source>
        <dbReference type="ARBA" id="ARBA00022448"/>
    </source>
</evidence>
<evidence type="ECO:0000256" key="5">
    <source>
        <dbReference type="ARBA" id="ARBA00022617"/>
    </source>
</evidence>
<dbReference type="PANTHER" id="PTHR30333:SF3">
    <property type="entry name" value="CYTOCHROME C-TYPE PROTEIN TORY"/>
    <property type="match status" value="1"/>
</dbReference>
<feature type="binding site" description="covalent" evidence="13">
    <location>
        <position position="49"/>
    </location>
    <ligand>
        <name>heme</name>
        <dbReference type="ChEBI" id="CHEBI:30413"/>
        <label>1</label>
    </ligand>
</feature>
<dbReference type="GO" id="GO:0019333">
    <property type="term" value="P:denitrification pathway"/>
    <property type="evidence" value="ECO:0007669"/>
    <property type="project" value="InterPro"/>
</dbReference>
<keyword evidence="7 12" id="KW-0479">Metal-binding</keyword>
<evidence type="ECO:0000256" key="13">
    <source>
        <dbReference type="PIRSR" id="PIRSR000013-1"/>
    </source>
</evidence>
<sequence>MHLHNLYAWTQHPSVRSKLICGVAGVIVGILLWNGFLLTLDATNTNEFCTSCHSMQNYIYPKYQQSVHFRNSKGIQAGCADCHIPKPLMAKLIRKTIALKDIYHTLIGTIDTPEKYAAHQPLYAERVRERMRASDSRECRNCHQEAYMDLAQQSSVARVKHQEGQQQHKTCVDCHEGVGHPSESTTTDGEESFSLE</sequence>
<dbReference type="GO" id="GO:0009061">
    <property type="term" value="P:anaerobic respiration"/>
    <property type="evidence" value="ECO:0007669"/>
    <property type="project" value="TreeGrafter"/>
</dbReference>
<feature type="binding site" description="axial binding residue" evidence="14">
    <location>
        <position position="143"/>
    </location>
    <ligand>
        <name>heme</name>
        <dbReference type="ChEBI" id="CHEBI:30413"/>
        <label>3</label>
    </ligand>
    <ligandPart>
        <name>Fe</name>
        <dbReference type="ChEBI" id="CHEBI:18248"/>
    </ligandPart>
</feature>
<keyword evidence="3 12" id="KW-0813">Transport</keyword>
<reference evidence="18 19" key="1">
    <citation type="journal article" date="2024" name="Microbiology">
        <title>Methylomarinum rosea sp. nov., a novel halophilic methanotrophic bacterium from the hypersaline Lake Elton.</title>
        <authorList>
            <person name="Suleimanov R.Z."/>
            <person name="Oshkin I.Y."/>
            <person name="Danilova O.V."/>
            <person name="Suzina N.E."/>
            <person name="Dedysh S.N."/>
        </authorList>
    </citation>
    <scope>NUCLEOTIDE SEQUENCE [LARGE SCALE GENOMIC DNA]</scope>
    <source>
        <strain evidence="18 19">Ch1-1</strain>
    </source>
</reference>
<feature type="binding site" description="axial binding residue" evidence="14">
    <location>
        <position position="55"/>
    </location>
    <ligand>
        <name>heme</name>
        <dbReference type="ChEBI" id="CHEBI:30413"/>
        <label>1</label>
    </ligand>
    <ligandPart>
        <name>Fe</name>
        <dbReference type="ChEBI" id="CHEBI:18248"/>
    </ligandPart>
</feature>
<evidence type="ECO:0000256" key="6">
    <source>
        <dbReference type="ARBA" id="ARBA00022692"/>
    </source>
</evidence>
<dbReference type="InterPro" id="IPR036280">
    <property type="entry name" value="Multihaem_cyt_sf"/>
</dbReference>
<evidence type="ECO:0000256" key="1">
    <source>
        <dbReference type="ARBA" id="ARBA00004162"/>
    </source>
</evidence>
<dbReference type="PIRSF" id="PIRSF000013">
    <property type="entry name" value="4_hem_cytochrm_NapC"/>
    <property type="match status" value="1"/>
</dbReference>
<dbReference type="Gene3D" id="1.10.3820.10">
    <property type="entry name" value="Di-heme elbow motif domain"/>
    <property type="match status" value="1"/>
</dbReference>
<evidence type="ECO:0000259" key="17">
    <source>
        <dbReference type="Pfam" id="PF03264"/>
    </source>
</evidence>
<keyword evidence="19" id="KW-1185">Reference proteome</keyword>
<feature type="binding site" description="axial binding residue" evidence="14">
    <location>
        <position position="101"/>
    </location>
    <ligand>
        <name>heme</name>
        <dbReference type="ChEBI" id="CHEBI:30413"/>
        <label>1</label>
    </ligand>
    <ligandPart>
        <name>Fe</name>
        <dbReference type="ChEBI" id="CHEBI:18248"/>
    </ligandPart>
</feature>
<feature type="region of interest" description="Disordered" evidence="15">
    <location>
        <begin position="173"/>
        <end position="196"/>
    </location>
</feature>
<feature type="binding site" description="covalent" evidence="13">
    <location>
        <position position="79"/>
    </location>
    <ligand>
        <name>heme</name>
        <dbReference type="ChEBI" id="CHEBI:30413"/>
        <label>2</label>
    </ligand>
</feature>
<feature type="binding site" evidence="13">
    <location>
        <position position="101"/>
    </location>
    <ligand>
        <name>a menaquinol</name>
        <dbReference type="ChEBI" id="CHEBI:18151"/>
    </ligand>
</feature>
<comment type="subcellular location">
    <subcellularLocation>
        <location evidence="1">Cell membrane</location>
        <topology evidence="1">Single-pass membrane protein</topology>
    </subcellularLocation>
</comment>
<evidence type="ECO:0000313" key="18">
    <source>
        <dbReference type="EMBL" id="XBS21435.1"/>
    </source>
</evidence>
<dbReference type="InterPro" id="IPR024717">
    <property type="entry name" value="NapC/NirT/NrfH"/>
</dbReference>
<dbReference type="InterPro" id="IPR051174">
    <property type="entry name" value="Cytochrome_c-type_ET"/>
</dbReference>
<feature type="binding site" description="covalent" evidence="13">
    <location>
        <position position="142"/>
    </location>
    <ligand>
        <name>heme</name>
        <dbReference type="ChEBI" id="CHEBI:30413"/>
        <label>3</label>
    </ligand>
</feature>
<keyword evidence="5 12" id="KW-0349">Heme</keyword>
<evidence type="ECO:0000256" key="14">
    <source>
        <dbReference type="PIRSR" id="PIRSR000013-2"/>
    </source>
</evidence>
<evidence type="ECO:0000256" key="8">
    <source>
        <dbReference type="ARBA" id="ARBA00022982"/>
    </source>
</evidence>
<evidence type="ECO:0000313" key="19">
    <source>
        <dbReference type="Proteomes" id="UP001225378"/>
    </source>
</evidence>
<evidence type="ECO:0000256" key="9">
    <source>
        <dbReference type="ARBA" id="ARBA00022989"/>
    </source>
</evidence>
<feature type="binding site" evidence="13">
    <location>
        <position position="82"/>
    </location>
    <ligand>
        <name>a menaquinol</name>
        <dbReference type="ChEBI" id="CHEBI:18151"/>
    </ligand>
</feature>
<name>A0AAU7NWS7_9GAMM</name>
<dbReference type="KEGG" id="mech:Q9L42_004735"/>
<dbReference type="InterPro" id="IPR038266">
    <property type="entry name" value="NapC/NirT_cytc_sf"/>
</dbReference>
<evidence type="ECO:0000256" key="10">
    <source>
        <dbReference type="ARBA" id="ARBA00023004"/>
    </source>
</evidence>
<feature type="binding site" description="axial binding residue" evidence="14">
    <location>
        <position position="180"/>
    </location>
    <ligand>
        <name>heme</name>
        <dbReference type="ChEBI" id="CHEBI:30413"/>
        <label>2</label>
    </ligand>
    <ligandPart>
        <name>Fe</name>
        <dbReference type="ChEBI" id="CHEBI:18248"/>
    </ligandPart>
</feature>
<feature type="binding site" description="axial binding residue" evidence="14">
    <location>
        <position position="175"/>
    </location>
    <ligand>
        <name>heme</name>
        <dbReference type="ChEBI" id="CHEBI:30413"/>
        <label>4</label>
    </ligand>
    <ligandPart>
        <name>Fe</name>
        <dbReference type="ChEBI" id="CHEBI:18248"/>
    </ligandPart>
</feature>
<evidence type="ECO:0000256" key="7">
    <source>
        <dbReference type="ARBA" id="ARBA00022723"/>
    </source>
</evidence>
<dbReference type="Pfam" id="PF03264">
    <property type="entry name" value="Cytochrom_NNT"/>
    <property type="match status" value="1"/>
</dbReference>
<keyword evidence="11 16" id="KW-0472">Membrane</keyword>
<accession>A0AAU7NWS7</accession>
<keyword evidence="8 12" id="KW-0249">Electron transport</keyword>